<dbReference type="GO" id="GO:0005840">
    <property type="term" value="C:ribosome"/>
    <property type="evidence" value="ECO:0007669"/>
    <property type="project" value="UniProtKB-KW"/>
</dbReference>
<dbReference type="EMBL" id="JAHRHJ020003813">
    <property type="protein sequence ID" value="KAH9288647.1"/>
    <property type="molecule type" value="Genomic_DNA"/>
</dbReference>
<dbReference type="Proteomes" id="UP000824469">
    <property type="component" value="Unassembled WGS sequence"/>
</dbReference>
<dbReference type="GO" id="GO:1990904">
    <property type="term" value="C:ribonucleoprotein complex"/>
    <property type="evidence" value="ECO:0007669"/>
    <property type="project" value="UniProtKB-KW"/>
</dbReference>
<sequence length="160" mass="18382">MLILQRKQKREHLISLSALTINFPYCAISIGIPSYPIDTSKYILIICNKEIVAQIIYATLAVAYSKKMPQFGLKFDHMNNAVANYICVLLIHQVQTHFKMDEELDIPHKENQFSYYNKDDKDLVDTNLHRETNILHGNLKHNGASVAHIEDPPDSDETEE</sequence>
<dbReference type="GO" id="GO:0006412">
    <property type="term" value="P:translation"/>
    <property type="evidence" value="ECO:0007669"/>
    <property type="project" value="InterPro"/>
</dbReference>
<gene>
    <name evidence="5" type="ORF">KI387_032764</name>
</gene>
<dbReference type="InterPro" id="IPR005485">
    <property type="entry name" value="Rbsml_uL18_euk_arch"/>
</dbReference>
<keyword evidence="2" id="KW-0689">Ribosomal protein</keyword>
<feature type="transmembrane region" description="Helical" evidence="4">
    <location>
        <begin position="12"/>
        <end position="36"/>
    </location>
</feature>
<evidence type="ECO:0000256" key="4">
    <source>
        <dbReference type="SAM" id="Phobius"/>
    </source>
</evidence>
<reference evidence="5 6" key="1">
    <citation type="journal article" date="2021" name="Nat. Plants">
        <title>The Taxus genome provides insights into paclitaxel biosynthesis.</title>
        <authorList>
            <person name="Xiong X."/>
            <person name="Gou J."/>
            <person name="Liao Q."/>
            <person name="Li Y."/>
            <person name="Zhou Q."/>
            <person name="Bi G."/>
            <person name="Li C."/>
            <person name="Du R."/>
            <person name="Wang X."/>
            <person name="Sun T."/>
            <person name="Guo L."/>
            <person name="Liang H."/>
            <person name="Lu P."/>
            <person name="Wu Y."/>
            <person name="Zhang Z."/>
            <person name="Ro D.K."/>
            <person name="Shang Y."/>
            <person name="Huang S."/>
            <person name="Yan J."/>
        </authorList>
    </citation>
    <scope>NUCLEOTIDE SEQUENCE [LARGE SCALE GENOMIC DNA]</scope>
    <source>
        <strain evidence="5">Ta-2019</strain>
    </source>
</reference>
<comment type="caution">
    <text evidence="5">The sequence shown here is derived from an EMBL/GenBank/DDBJ whole genome shotgun (WGS) entry which is preliminary data.</text>
</comment>
<feature type="non-terminal residue" evidence="5">
    <location>
        <position position="160"/>
    </location>
</feature>
<comment type="similarity">
    <text evidence="1">Belongs to the universal ribosomal protein uL18 family.</text>
</comment>
<protein>
    <submittedName>
        <fullName evidence="5">Uncharacterized protein</fullName>
    </submittedName>
</protein>
<evidence type="ECO:0000256" key="3">
    <source>
        <dbReference type="ARBA" id="ARBA00023274"/>
    </source>
</evidence>
<name>A0AA38BSJ9_TAXCH</name>
<organism evidence="5 6">
    <name type="scientific">Taxus chinensis</name>
    <name type="common">Chinese yew</name>
    <name type="synonym">Taxus wallichiana var. chinensis</name>
    <dbReference type="NCBI Taxonomy" id="29808"/>
    <lineage>
        <taxon>Eukaryota</taxon>
        <taxon>Viridiplantae</taxon>
        <taxon>Streptophyta</taxon>
        <taxon>Embryophyta</taxon>
        <taxon>Tracheophyta</taxon>
        <taxon>Spermatophyta</taxon>
        <taxon>Pinopsida</taxon>
        <taxon>Pinidae</taxon>
        <taxon>Conifers II</taxon>
        <taxon>Cupressales</taxon>
        <taxon>Taxaceae</taxon>
        <taxon>Taxus</taxon>
    </lineage>
</organism>
<dbReference type="GO" id="GO:0003735">
    <property type="term" value="F:structural constituent of ribosome"/>
    <property type="evidence" value="ECO:0007669"/>
    <property type="project" value="InterPro"/>
</dbReference>
<evidence type="ECO:0000313" key="6">
    <source>
        <dbReference type="Proteomes" id="UP000824469"/>
    </source>
</evidence>
<keyword evidence="3" id="KW-0687">Ribonucleoprotein</keyword>
<keyword evidence="6" id="KW-1185">Reference proteome</keyword>
<evidence type="ECO:0000256" key="1">
    <source>
        <dbReference type="ARBA" id="ARBA00007116"/>
    </source>
</evidence>
<proteinExistence type="inferred from homology"/>
<keyword evidence="4" id="KW-0472">Membrane</keyword>
<keyword evidence="4" id="KW-0812">Transmembrane</keyword>
<dbReference type="GO" id="GO:0008097">
    <property type="term" value="F:5S rRNA binding"/>
    <property type="evidence" value="ECO:0007669"/>
    <property type="project" value="InterPro"/>
</dbReference>
<dbReference type="AlphaFoldDB" id="A0AA38BSJ9"/>
<evidence type="ECO:0000256" key="2">
    <source>
        <dbReference type="ARBA" id="ARBA00022980"/>
    </source>
</evidence>
<feature type="transmembrane region" description="Helical" evidence="4">
    <location>
        <begin position="42"/>
        <end position="64"/>
    </location>
</feature>
<keyword evidence="4" id="KW-1133">Transmembrane helix</keyword>
<dbReference type="Pfam" id="PF17144">
    <property type="entry name" value="Ribosomal_L5e"/>
    <property type="match status" value="1"/>
</dbReference>
<evidence type="ECO:0000313" key="5">
    <source>
        <dbReference type="EMBL" id="KAH9288647.1"/>
    </source>
</evidence>
<accession>A0AA38BSJ9</accession>